<dbReference type="STRING" id="1071383.J7RES3"/>
<dbReference type="InterPro" id="IPR029044">
    <property type="entry name" value="Nucleotide-diphossugar_trans"/>
</dbReference>
<evidence type="ECO:0000256" key="5">
    <source>
        <dbReference type="ARBA" id="ARBA00022968"/>
    </source>
</evidence>
<proteinExistence type="inferred from homology"/>
<dbReference type="PANTHER" id="PTHR31121">
    <property type="entry name" value="ALPHA-1,2 MANNOSYLTRANSFERASE KTR1"/>
    <property type="match status" value="1"/>
</dbReference>
<reference evidence="8" key="2">
    <citation type="submission" date="2012-08" db="EMBL/GenBank/DDBJ databases">
        <title>Genome sequence of Kazachstania naganishii.</title>
        <authorList>
            <person name="Gordon J.L."/>
            <person name="Armisen D."/>
            <person name="Proux-Wera E."/>
            <person name="OhEigeartaigh S.S."/>
            <person name="Byrne K.P."/>
            <person name="Wolfe K.H."/>
        </authorList>
    </citation>
    <scope>NUCLEOTIDE SEQUENCE [LARGE SCALE GENOMIC DNA]</scope>
    <source>
        <strain evidence="8">ATCC MYA-139 / BCRC 22969 / CBS 8797 / CCRC 22969 / KCTC 17520 / NBRC 10181 / NCYC 3082</strain>
    </source>
</reference>
<protein>
    <recommendedName>
        <fullName evidence="9">Glycosyltransferase family 15 protein</fullName>
    </recommendedName>
</protein>
<dbReference type="Proteomes" id="UP000006310">
    <property type="component" value="Chromosome 1"/>
</dbReference>
<keyword evidence="6" id="KW-1133">Transmembrane helix</keyword>
<dbReference type="Gene3D" id="3.90.550.10">
    <property type="entry name" value="Spore Coat Polysaccharide Biosynthesis Protein SpsA, Chain A"/>
    <property type="match status" value="1"/>
</dbReference>
<dbReference type="AlphaFoldDB" id="J7RES3"/>
<dbReference type="GO" id="GO:0005794">
    <property type="term" value="C:Golgi apparatus"/>
    <property type="evidence" value="ECO:0007669"/>
    <property type="project" value="TreeGrafter"/>
</dbReference>
<evidence type="ECO:0000256" key="4">
    <source>
        <dbReference type="ARBA" id="ARBA00022679"/>
    </source>
</evidence>
<gene>
    <name evidence="7" type="primary">KNAG0A03780</name>
    <name evidence="7" type="ordered locus">KNAG_0A03780</name>
</gene>
<dbReference type="OrthoDB" id="439943at2759"/>
<accession>J7RES3</accession>
<dbReference type="HOGENOM" id="CLU_024327_0_1_1"/>
<dbReference type="OMA" id="YCDIQYD"/>
<sequence>MGSDHRKRLTPKSALFVKKYQKGIRLSFAGLIIVLTVMFLFHTPSNSTGRSEKAVKNGIERTTIARDTLGASYIMPFTDQSQGVFHPEDDGVTVKAAMVTLARNSDLWQLVYSIRHVEDRFNGRYHYDWVFLNDQPFTDEFKRVTSALVSGKTKYGLIPDEHWSIPDFIDREKFDKAREELSKKDVPYGGSVPYRHMCRYQSGFFSQSKLLDEYEFYWRVDTDIKLYCDIQYDIFKFMKVNKKKYGFILSVSEYEATIPTLWKTISEFAEKNPQYIPKNNLLDFVSDDKGETYNMCHFWTNFEIASLDFYRSEAYREYFDYLDRSGGFFYERWGDAPVHSIAASLFLDKSEIHFFDGIGFYHPDFHSCPVEEDVRLQNKCICQPDKDQTWFNYYFCTRKFFAAEGFAIPKGAKAFE</sequence>
<dbReference type="GO" id="GO:0016020">
    <property type="term" value="C:membrane"/>
    <property type="evidence" value="ECO:0007669"/>
    <property type="project" value="UniProtKB-SubCell"/>
</dbReference>
<dbReference type="EMBL" id="HE978314">
    <property type="protein sequence ID" value="CCK68058.1"/>
    <property type="molecule type" value="Genomic_DNA"/>
</dbReference>
<dbReference type="RefSeq" id="XP_022462304.1">
    <property type="nucleotide sequence ID" value="XM_022608085.1"/>
</dbReference>
<dbReference type="eggNOG" id="KOG4472">
    <property type="taxonomic scope" value="Eukaryota"/>
</dbReference>
<evidence type="ECO:0000256" key="2">
    <source>
        <dbReference type="ARBA" id="ARBA00007677"/>
    </source>
</evidence>
<dbReference type="InterPro" id="IPR002685">
    <property type="entry name" value="Glyco_trans_15"/>
</dbReference>
<feature type="transmembrane region" description="Helical" evidence="6">
    <location>
        <begin position="23"/>
        <end position="41"/>
    </location>
</feature>
<keyword evidence="3" id="KW-0328">Glycosyltransferase</keyword>
<keyword evidence="8" id="KW-1185">Reference proteome</keyword>
<evidence type="ECO:0000256" key="6">
    <source>
        <dbReference type="SAM" id="Phobius"/>
    </source>
</evidence>
<dbReference type="GO" id="GO:0006493">
    <property type="term" value="P:protein O-linked glycosylation"/>
    <property type="evidence" value="ECO:0007669"/>
    <property type="project" value="EnsemblFungi"/>
</dbReference>
<reference evidence="7 8" key="1">
    <citation type="journal article" date="2011" name="Proc. Natl. Acad. Sci. U.S.A.">
        <title>Evolutionary erosion of yeast sex chromosomes by mating-type switching accidents.</title>
        <authorList>
            <person name="Gordon J.L."/>
            <person name="Armisen D."/>
            <person name="Proux-Wera E."/>
            <person name="Oheigeartaigh S.S."/>
            <person name="Byrne K.P."/>
            <person name="Wolfe K.H."/>
        </authorList>
    </citation>
    <scope>NUCLEOTIDE SEQUENCE [LARGE SCALE GENOMIC DNA]</scope>
    <source>
        <strain evidence="8">ATCC MYA-139 / BCRC 22969 / CBS 8797 / CCRC 22969 / KCTC 17520 / NBRC 10181 / NCYC 3082</strain>
    </source>
</reference>
<keyword evidence="5" id="KW-0735">Signal-anchor</keyword>
<dbReference type="GO" id="GO:0000026">
    <property type="term" value="F:alpha-1,2-mannosyltransferase activity"/>
    <property type="evidence" value="ECO:0007669"/>
    <property type="project" value="TreeGrafter"/>
</dbReference>
<evidence type="ECO:0000313" key="7">
    <source>
        <dbReference type="EMBL" id="CCK68058.1"/>
    </source>
</evidence>
<dbReference type="PANTHER" id="PTHR31121:SF11">
    <property type="entry name" value="MANNOSYLTRANSFERASE KTR3-RELATED"/>
    <property type="match status" value="1"/>
</dbReference>
<evidence type="ECO:0008006" key="9">
    <source>
        <dbReference type="Google" id="ProtNLM"/>
    </source>
</evidence>
<comment type="subcellular location">
    <subcellularLocation>
        <location evidence="1">Membrane</location>
        <topology evidence="1">Single-pass type II membrane protein</topology>
    </subcellularLocation>
</comment>
<name>J7RES3_HUIN7</name>
<dbReference type="GeneID" id="34523693"/>
<keyword evidence="6" id="KW-0472">Membrane</keyword>
<dbReference type="Pfam" id="PF01793">
    <property type="entry name" value="Glyco_transf_15"/>
    <property type="match status" value="1"/>
</dbReference>
<dbReference type="GO" id="GO:0006491">
    <property type="term" value="P:N-glycan processing"/>
    <property type="evidence" value="ECO:0007669"/>
    <property type="project" value="EnsemblFungi"/>
</dbReference>
<comment type="similarity">
    <text evidence="2">Belongs to the glycosyltransferase 15 family.</text>
</comment>
<organism evidence="7 8">
    <name type="scientific">Huiozyma naganishii (strain ATCC MYA-139 / BCRC 22969 / CBS 8797 / KCTC 17520 / NBRC 10181 / NCYC 3082 / Yp74L-3)</name>
    <name type="common">Yeast</name>
    <name type="synonym">Kazachstania naganishii</name>
    <dbReference type="NCBI Taxonomy" id="1071383"/>
    <lineage>
        <taxon>Eukaryota</taxon>
        <taxon>Fungi</taxon>
        <taxon>Dikarya</taxon>
        <taxon>Ascomycota</taxon>
        <taxon>Saccharomycotina</taxon>
        <taxon>Saccharomycetes</taxon>
        <taxon>Saccharomycetales</taxon>
        <taxon>Saccharomycetaceae</taxon>
        <taxon>Huiozyma</taxon>
    </lineage>
</organism>
<dbReference type="GO" id="GO:0000032">
    <property type="term" value="P:cell wall mannoprotein biosynthetic process"/>
    <property type="evidence" value="ECO:0007669"/>
    <property type="project" value="TreeGrafter"/>
</dbReference>
<evidence type="ECO:0000313" key="8">
    <source>
        <dbReference type="Proteomes" id="UP000006310"/>
    </source>
</evidence>
<dbReference type="FunFam" id="3.90.550.10:FF:000051">
    <property type="entry name" value="Alpha-1,2-mannosyltransferase (Ktr4)"/>
    <property type="match status" value="1"/>
</dbReference>
<dbReference type="KEGG" id="kng:KNAG_0A03780"/>
<evidence type="ECO:0000256" key="1">
    <source>
        <dbReference type="ARBA" id="ARBA00004606"/>
    </source>
</evidence>
<dbReference type="SUPFAM" id="SSF53448">
    <property type="entry name" value="Nucleotide-diphospho-sugar transferases"/>
    <property type="match status" value="1"/>
</dbReference>
<evidence type="ECO:0000256" key="3">
    <source>
        <dbReference type="ARBA" id="ARBA00022676"/>
    </source>
</evidence>
<keyword evidence="4" id="KW-0808">Transferase</keyword>
<keyword evidence="6" id="KW-0812">Transmembrane</keyword>